<dbReference type="RefSeq" id="WP_048319445.1">
    <property type="nucleotide sequence ID" value="NZ_CP015220.1"/>
</dbReference>
<accession>A0A143QMQ5</accession>
<proteinExistence type="predicted"/>
<reference evidence="3" key="2">
    <citation type="submission" date="2016-04" db="EMBL/GenBank/DDBJ databases">
        <title>Complete Genome and Plasmid Sequences for Rhodococcus fascians D188 and Draft Sequences for Rhodococcus spp. Isolates PBTS 1 and PBTS 2.</title>
        <authorList>
            <person name="Stamer R."/>
            <person name="Vereecke D."/>
            <person name="Zhang Y."/>
            <person name="Schilkey F."/>
            <person name="Devitt N."/>
            <person name="Randall J."/>
        </authorList>
    </citation>
    <scope>NUCLEOTIDE SEQUENCE [LARGE SCALE GENOMIC DNA]</scope>
    <source>
        <strain evidence="3">PBTS2</strain>
    </source>
</reference>
<sequence length="149" mass="14809">MTYPKARFTVFAAGAVVALGLLTGCSGGDDSAATGQNTDVCNSFAADHNAFVGLVKAGPGSAANIEQWTADKQAAVDKVKSLSGTASGDVASAITTFADGVPADTLELSEPDSASGKAFVDNGAAVKSACEADGTSITLDELPLTTFTN</sequence>
<evidence type="ECO:0000313" key="2">
    <source>
        <dbReference type="EMBL" id="AMY24076.1"/>
    </source>
</evidence>
<keyword evidence="1" id="KW-0732">Signal</keyword>
<reference evidence="2 3" key="1">
    <citation type="journal article" date="2016" name="Genome Announc.">
        <title>Complete Genome and Plasmid Sequences for Rhodococcus fascians D188 and Draft Sequences for Rhodococcus Isolates PBTS 1 and PBTS 2.</title>
        <authorList>
            <person name="Stamler R.A."/>
            <person name="Vereecke D."/>
            <person name="Zhang Y."/>
            <person name="Schilkey F."/>
            <person name="Devitt N."/>
            <person name="Randall J.J."/>
        </authorList>
    </citation>
    <scope>NUCLEOTIDE SEQUENCE [LARGE SCALE GENOMIC DNA]</scope>
    <source>
        <strain evidence="2 3">PBTS2</strain>
    </source>
</reference>
<dbReference type="PATRIC" id="fig|1653479.3.peg.2813"/>
<evidence type="ECO:0000256" key="1">
    <source>
        <dbReference type="SAM" id="SignalP"/>
    </source>
</evidence>
<dbReference type="PROSITE" id="PS51257">
    <property type="entry name" value="PROKAR_LIPOPROTEIN"/>
    <property type="match status" value="1"/>
</dbReference>
<dbReference type="AlphaFoldDB" id="A0A143QMQ5"/>
<dbReference type="EMBL" id="CP015220">
    <property type="protein sequence ID" value="AMY24076.1"/>
    <property type="molecule type" value="Genomic_DNA"/>
</dbReference>
<organism evidence="2 3">
    <name type="scientific">Rhodococcoides fascians</name>
    <name type="common">Rhodococcus fascians</name>
    <dbReference type="NCBI Taxonomy" id="1828"/>
    <lineage>
        <taxon>Bacteria</taxon>
        <taxon>Bacillati</taxon>
        <taxon>Actinomycetota</taxon>
        <taxon>Actinomycetes</taxon>
        <taxon>Mycobacteriales</taxon>
        <taxon>Nocardiaceae</taxon>
        <taxon>Rhodococcoides</taxon>
    </lineage>
</organism>
<feature type="chain" id="PRO_5039669547" description="Lipoprotein" evidence="1">
    <location>
        <begin position="29"/>
        <end position="149"/>
    </location>
</feature>
<evidence type="ECO:0008006" key="4">
    <source>
        <dbReference type="Google" id="ProtNLM"/>
    </source>
</evidence>
<dbReference type="KEGG" id="rhs:A3Q41_02782"/>
<dbReference type="Proteomes" id="UP000076038">
    <property type="component" value="Chromosome"/>
</dbReference>
<evidence type="ECO:0000313" key="3">
    <source>
        <dbReference type="Proteomes" id="UP000076038"/>
    </source>
</evidence>
<dbReference type="OrthoDB" id="4466949at2"/>
<protein>
    <recommendedName>
        <fullName evidence="4">Lipoprotein</fullName>
    </recommendedName>
</protein>
<gene>
    <name evidence="2" type="ORF">A3Q41_02782</name>
</gene>
<name>A0A143QMQ5_RHOFA</name>
<feature type="signal peptide" evidence="1">
    <location>
        <begin position="1"/>
        <end position="28"/>
    </location>
</feature>
<keyword evidence="3" id="KW-1185">Reference proteome</keyword>